<keyword evidence="3" id="KW-0862">Zinc</keyword>
<feature type="compositionally biased region" description="Polar residues" evidence="6">
    <location>
        <begin position="1414"/>
        <end position="1423"/>
    </location>
</feature>
<dbReference type="InterPro" id="IPR013083">
    <property type="entry name" value="Znf_RING/FYVE/PHD"/>
</dbReference>
<feature type="compositionally biased region" description="Basic and acidic residues" evidence="6">
    <location>
        <begin position="1739"/>
        <end position="1773"/>
    </location>
</feature>
<dbReference type="Gene3D" id="3.30.40.10">
    <property type="entry name" value="Zinc/RING finger domain, C3HC4 (zinc finger)"/>
    <property type="match status" value="1"/>
</dbReference>
<dbReference type="STRING" id="1109443.G4TTF5"/>
<feature type="region of interest" description="Disordered" evidence="6">
    <location>
        <begin position="1108"/>
        <end position="1133"/>
    </location>
</feature>
<feature type="region of interest" description="Disordered" evidence="6">
    <location>
        <begin position="679"/>
        <end position="705"/>
    </location>
</feature>
<feature type="compositionally biased region" description="Basic and acidic residues" evidence="6">
    <location>
        <begin position="439"/>
        <end position="450"/>
    </location>
</feature>
<feature type="compositionally biased region" description="Polar residues" evidence="6">
    <location>
        <begin position="842"/>
        <end position="857"/>
    </location>
</feature>
<name>G4TTF5_SERID</name>
<feature type="compositionally biased region" description="Basic residues" evidence="6">
    <location>
        <begin position="971"/>
        <end position="982"/>
    </location>
</feature>
<protein>
    <recommendedName>
        <fullName evidence="7">PHD-type domain-containing protein</fullName>
    </recommendedName>
</protein>
<feature type="domain" description="PHD-type" evidence="7">
    <location>
        <begin position="107"/>
        <end position="159"/>
    </location>
</feature>
<dbReference type="EMBL" id="CAFZ01000332">
    <property type="protein sequence ID" value="CCA74598.1"/>
    <property type="molecule type" value="Genomic_DNA"/>
</dbReference>
<feature type="compositionally biased region" description="Polar residues" evidence="6">
    <location>
        <begin position="1542"/>
        <end position="1556"/>
    </location>
</feature>
<evidence type="ECO:0000256" key="6">
    <source>
        <dbReference type="SAM" id="MobiDB-lite"/>
    </source>
</evidence>
<comment type="caution">
    <text evidence="8">The sequence shown here is derived from an EMBL/GenBank/DDBJ whole genome shotgun (WGS) entry which is preliminary data.</text>
</comment>
<proteinExistence type="predicted"/>
<feature type="compositionally biased region" description="Basic residues" evidence="6">
    <location>
        <begin position="200"/>
        <end position="209"/>
    </location>
</feature>
<dbReference type="InterPro" id="IPR011011">
    <property type="entry name" value="Znf_FYVE_PHD"/>
</dbReference>
<dbReference type="GO" id="GO:0070210">
    <property type="term" value="C:Rpd3L-Expanded complex"/>
    <property type="evidence" value="ECO:0007669"/>
    <property type="project" value="TreeGrafter"/>
</dbReference>
<gene>
    <name evidence="8" type="ORF">PIIN_08550</name>
</gene>
<feature type="region of interest" description="Disordered" evidence="6">
    <location>
        <begin position="336"/>
        <end position="375"/>
    </location>
</feature>
<dbReference type="GO" id="GO:0006325">
    <property type="term" value="P:chromatin organization"/>
    <property type="evidence" value="ECO:0007669"/>
    <property type="project" value="UniProtKB-KW"/>
</dbReference>
<feature type="compositionally biased region" description="Acidic residues" evidence="6">
    <location>
        <begin position="945"/>
        <end position="954"/>
    </location>
</feature>
<dbReference type="GO" id="GO:0008270">
    <property type="term" value="F:zinc ion binding"/>
    <property type="evidence" value="ECO:0007669"/>
    <property type="project" value="UniProtKB-KW"/>
</dbReference>
<reference evidence="8 9" key="1">
    <citation type="journal article" date="2011" name="PLoS Pathog.">
        <title>Endophytic Life Strategies Decoded by Genome and Transcriptome Analyses of the Mutualistic Root Symbiont Piriformospora indica.</title>
        <authorList>
            <person name="Zuccaro A."/>
            <person name="Lahrmann U."/>
            <person name="Guldener U."/>
            <person name="Langen G."/>
            <person name="Pfiffi S."/>
            <person name="Biedenkopf D."/>
            <person name="Wong P."/>
            <person name="Samans B."/>
            <person name="Grimm C."/>
            <person name="Basiewicz M."/>
            <person name="Murat C."/>
            <person name="Martin F."/>
            <person name="Kogel K.H."/>
        </authorList>
    </citation>
    <scope>NUCLEOTIDE SEQUENCE [LARGE SCALE GENOMIC DNA]</scope>
    <source>
        <strain evidence="8 9">DSM 11827</strain>
    </source>
</reference>
<feature type="region of interest" description="Disordered" evidence="6">
    <location>
        <begin position="718"/>
        <end position="792"/>
    </location>
</feature>
<dbReference type="eggNOG" id="KOG1844">
    <property type="taxonomic scope" value="Eukaryota"/>
</dbReference>
<dbReference type="Pfam" id="PF00628">
    <property type="entry name" value="PHD"/>
    <property type="match status" value="1"/>
</dbReference>
<dbReference type="PROSITE" id="PS01359">
    <property type="entry name" value="ZF_PHD_1"/>
    <property type="match status" value="1"/>
</dbReference>
<feature type="compositionally biased region" description="Low complexity" evidence="6">
    <location>
        <begin position="1700"/>
        <end position="1709"/>
    </location>
</feature>
<dbReference type="PANTHER" id="PTHR46462:SF3">
    <property type="entry name" value="UPSET, ISOFORM A"/>
    <property type="match status" value="1"/>
</dbReference>
<feature type="compositionally biased region" description="Acidic residues" evidence="6">
    <location>
        <begin position="1276"/>
        <end position="1289"/>
    </location>
</feature>
<feature type="compositionally biased region" description="Pro residues" evidence="6">
    <location>
        <begin position="1710"/>
        <end position="1724"/>
    </location>
</feature>
<evidence type="ECO:0000313" key="9">
    <source>
        <dbReference type="Proteomes" id="UP000007148"/>
    </source>
</evidence>
<accession>G4TTF5</accession>
<feature type="compositionally biased region" description="Low complexity" evidence="6">
    <location>
        <begin position="1177"/>
        <end position="1186"/>
    </location>
</feature>
<dbReference type="OrthoDB" id="79252at2759"/>
<keyword evidence="1" id="KW-0479">Metal-binding</keyword>
<evidence type="ECO:0000256" key="4">
    <source>
        <dbReference type="ARBA" id="ARBA00022853"/>
    </source>
</evidence>
<dbReference type="Gene3D" id="2.170.270.10">
    <property type="entry name" value="SET domain"/>
    <property type="match status" value="1"/>
</dbReference>
<evidence type="ECO:0000259" key="7">
    <source>
        <dbReference type="PROSITE" id="PS50016"/>
    </source>
</evidence>
<feature type="region of interest" description="Disordered" evidence="6">
    <location>
        <begin position="1041"/>
        <end position="1095"/>
    </location>
</feature>
<organism evidence="8 9">
    <name type="scientific">Serendipita indica (strain DSM 11827)</name>
    <name type="common">Root endophyte fungus</name>
    <name type="synonym">Piriformospora indica</name>
    <dbReference type="NCBI Taxonomy" id="1109443"/>
    <lineage>
        <taxon>Eukaryota</taxon>
        <taxon>Fungi</taxon>
        <taxon>Dikarya</taxon>
        <taxon>Basidiomycota</taxon>
        <taxon>Agaricomycotina</taxon>
        <taxon>Agaricomycetes</taxon>
        <taxon>Sebacinales</taxon>
        <taxon>Serendipitaceae</taxon>
        <taxon>Serendipita</taxon>
    </lineage>
</organism>
<feature type="compositionally biased region" description="Pro residues" evidence="6">
    <location>
        <begin position="1230"/>
        <end position="1241"/>
    </location>
</feature>
<feature type="region of interest" description="Disordered" evidence="6">
    <location>
        <begin position="389"/>
        <end position="450"/>
    </location>
</feature>
<feature type="region of interest" description="Disordered" evidence="6">
    <location>
        <begin position="82"/>
        <end position="104"/>
    </location>
</feature>
<feature type="compositionally biased region" description="Polar residues" evidence="6">
    <location>
        <begin position="1434"/>
        <end position="1446"/>
    </location>
</feature>
<keyword evidence="4" id="KW-0156">Chromatin regulator</keyword>
<feature type="compositionally biased region" description="Polar residues" evidence="6">
    <location>
        <begin position="1366"/>
        <end position="1375"/>
    </location>
</feature>
<dbReference type="SMART" id="SM00317">
    <property type="entry name" value="SET"/>
    <property type="match status" value="1"/>
</dbReference>
<dbReference type="GO" id="GO:0034967">
    <property type="term" value="C:Set3 complex"/>
    <property type="evidence" value="ECO:0007669"/>
    <property type="project" value="TreeGrafter"/>
</dbReference>
<dbReference type="SUPFAM" id="SSF82199">
    <property type="entry name" value="SET domain"/>
    <property type="match status" value="1"/>
</dbReference>
<feature type="region of interest" description="Disordered" evidence="6">
    <location>
        <begin position="1150"/>
        <end position="1783"/>
    </location>
</feature>
<dbReference type="InParanoid" id="G4TTF5"/>
<evidence type="ECO:0000256" key="3">
    <source>
        <dbReference type="ARBA" id="ARBA00022833"/>
    </source>
</evidence>
<feature type="compositionally biased region" description="Low complexity" evidence="6">
    <location>
        <begin position="1635"/>
        <end position="1666"/>
    </location>
</feature>
<dbReference type="InterPro" id="IPR046341">
    <property type="entry name" value="SET_dom_sf"/>
</dbReference>
<dbReference type="PROSITE" id="PS50016">
    <property type="entry name" value="ZF_PHD_2"/>
    <property type="match status" value="1"/>
</dbReference>
<feature type="compositionally biased region" description="Acidic residues" evidence="6">
    <location>
        <begin position="1296"/>
        <end position="1316"/>
    </location>
</feature>
<evidence type="ECO:0000313" key="8">
    <source>
        <dbReference type="EMBL" id="CCA74598.1"/>
    </source>
</evidence>
<feature type="compositionally biased region" description="Low complexity" evidence="6">
    <location>
        <begin position="343"/>
        <end position="363"/>
    </location>
</feature>
<evidence type="ECO:0000256" key="2">
    <source>
        <dbReference type="ARBA" id="ARBA00022771"/>
    </source>
</evidence>
<dbReference type="InterPro" id="IPR001214">
    <property type="entry name" value="SET_dom"/>
</dbReference>
<dbReference type="HOGENOM" id="CLU_238534_0_0_1"/>
<dbReference type="Proteomes" id="UP000007148">
    <property type="component" value="Unassembled WGS sequence"/>
</dbReference>
<dbReference type="SMART" id="SM00249">
    <property type="entry name" value="PHD"/>
    <property type="match status" value="1"/>
</dbReference>
<evidence type="ECO:0000256" key="1">
    <source>
        <dbReference type="ARBA" id="ARBA00022723"/>
    </source>
</evidence>
<dbReference type="eggNOG" id="KOG1083">
    <property type="taxonomic scope" value="Eukaryota"/>
</dbReference>
<dbReference type="SUPFAM" id="SSF57903">
    <property type="entry name" value="FYVE/PHD zinc finger"/>
    <property type="match status" value="1"/>
</dbReference>
<feature type="region of interest" description="Disordered" evidence="6">
    <location>
        <begin position="19"/>
        <end position="63"/>
    </location>
</feature>
<feature type="region of interest" description="Disordered" evidence="6">
    <location>
        <begin position="190"/>
        <end position="215"/>
    </location>
</feature>
<feature type="compositionally biased region" description="Low complexity" evidence="6">
    <location>
        <begin position="1491"/>
        <end position="1509"/>
    </location>
</feature>
<feature type="region of interest" description="Disordered" evidence="6">
    <location>
        <begin position="836"/>
        <end position="865"/>
    </location>
</feature>
<dbReference type="InterPro" id="IPR019786">
    <property type="entry name" value="Zinc_finger_PHD-type_CS"/>
</dbReference>
<keyword evidence="2 5" id="KW-0863">Zinc-finger</keyword>
<feature type="compositionally biased region" description="Polar residues" evidence="6">
    <location>
        <begin position="402"/>
        <end position="421"/>
    </location>
</feature>
<feature type="compositionally biased region" description="Polar residues" evidence="6">
    <location>
        <begin position="718"/>
        <end position="748"/>
    </location>
</feature>
<feature type="compositionally biased region" description="Basic and acidic residues" evidence="6">
    <location>
        <begin position="679"/>
        <end position="693"/>
    </location>
</feature>
<evidence type="ECO:0000256" key="5">
    <source>
        <dbReference type="PROSITE-ProRule" id="PRU00146"/>
    </source>
</evidence>
<feature type="compositionally biased region" description="Pro residues" evidence="6">
    <location>
        <begin position="1069"/>
        <end position="1083"/>
    </location>
</feature>
<dbReference type="InterPro" id="IPR019787">
    <property type="entry name" value="Znf_PHD-finger"/>
</dbReference>
<dbReference type="InterPro" id="IPR001965">
    <property type="entry name" value="Znf_PHD"/>
</dbReference>
<dbReference type="OMA" id="CACIGSA"/>
<feature type="compositionally biased region" description="Basic residues" evidence="6">
    <location>
        <begin position="1447"/>
        <end position="1462"/>
    </location>
</feature>
<sequence length="1783" mass="193466">MLDPDVDPGPSSLLVHASVRRSASPSTSNLLPPPSKRQKTTATTDPVAAHSPTAQGKRAKGRKKLLEHTIDISTTISTSYMPLDPAAVPASRSEKPSPTKDSQADGSIRCICGTHWDDGQMVQCDDCQTWQHTKCYRVDFERLKKDSEALWVCVVCDEAKWSHATLDSEWANRMQKSEEERERLAALAKQVESAAGRGNGHSRRGRGTGRRPNNISLDISSALAGRNIVQESDEETVDEPETWRKVYVSIEHNIGDESSAPHIRSFLQTYGPKSQFVAKSVQRHYGWATPDPKGKGKAIEIGDYDYLDRSMPIIVSDRELRAAEDEAWVTVRAKYSGPLPTQPARSSKSPAPRPSTSNAAATLAPPPPALESVQPATSWSYANVFQRATGQTNPVPKPPNPVLTTTAQSTPQRPGRTSTSPAPDARRGAASPITVRGAKGADDGAPKVQDRVPTQDPYVAQEYSLHASQPIPPRTLIALYPASLSSHASYLKTSSNQYLRLGTPKPHVRMMPPPLPLILDSRVLGGIGRFARSGCWPNSVLRSVVLKGRQDKSLKNHVGDPSEIVFGIFSLRELQEGEEVVLGWQWDDAHRLHRLPRLLLEEARQTLQGTNDETKDFERKYFSKLSFSLQEAFGGCACQDDPTLNGEAPLSGSSPRRRCALKTLSEWVERQKQREIAAKEMAMDKDDSERTEPDDTIPPQAPDPARKVIKPSIAHLSNPVTTPHAVTSHPSLSVPTHTSSPMPQSSSRGALAFITGPAFSPNDPLSRPSAPPESGPRVAIIHPTPQPPLMQPAPPLVAPTPRHSQVSMLWEPTRLPASTPRSSGPVSMAALIHESDTHPLSRPSSRQMSTPRSSNQLKVPVPQHRGATPLSASQELFQLWGRNVTAGALTARSDDTDEDILVPKRGVRIEDVEHGGLGMAKPVAGYGRVSSSLPKAAKRKRQDVEDGEDGEDGDLPLQKRRKQDVSLPPRLRSKQKRKRHVPRLSNGMDVDGERIATDSYEFTFRVPTSLSAHEMEAPNPDDIRESIMRVLEEQGMSIDVLNEAPSTPPPEASSAHQETRLTEVEASTPVPPIAPRSPTPPTQQPVVLTPKDETPPEVAHEVATENIASPEGSPAKMQVDSTPEPPTINEENEMQDEHQVVQTLTKVSSFEQSVTAEPADETARAIPNEVPQSSNRPITPIPMIMPVVDSHRHWHSPAPSSVPEDHVLLPTEEPTVPESRSPTASDIETAPPPESMSPPPAIVVGRRLVTPDSDREQTPVVVAASRDQDNSSELSGDPDDYAENQDDEDERKSEGSEEEEDGSENGNDEEDEESSDFDTKQTFDDSGSLTPAPSPTPLPTSVQALPEVAQPSTPPPHQIALPAFESSLTSSSIVATQAELVQKEDDRALQEPSIASAPPKEAPALSTVPEHVLHQSNTPQSSPGPEDIPPPGSSADQPPSDKPQQTHIRRMTLKDYARKRKLAAVSPLPPSGPVATGYFAKMSSPGPAPAPTATEPVPTEEPVTPLTAALPRRDDATPLRVDLSPFPDPISLKREQSIEPLSLTSSQQAAVSSPTVANPPRPLPVSHPISRQLDTDRSLLPSPFPISSLDRETSPVSVRTVSSPPRHLPTVSSPRATSPADLNAIKMMEDGEIEASTTPSPSRTPAPSFGGSLPTRRSTSPMRSSSFADGKASQAPNQPRSMGPRANGAPSHAFPFNSQPSRSSTNGTPSRPPPPRSDRPPPSGPRALRGLDGRGPPPRHSDRPPDKPARAWDRDRDRSDMDRDRDRDRDHRLWRPRGGYPRG</sequence>
<dbReference type="PANTHER" id="PTHR46462">
    <property type="entry name" value="UPSET, ISOFORM A"/>
    <property type="match status" value="1"/>
</dbReference>
<dbReference type="GO" id="GO:0006355">
    <property type="term" value="P:regulation of DNA-templated transcription"/>
    <property type="evidence" value="ECO:0007669"/>
    <property type="project" value="TreeGrafter"/>
</dbReference>
<feature type="region of interest" description="Disordered" evidence="6">
    <location>
        <begin position="918"/>
        <end position="992"/>
    </location>
</feature>
<keyword evidence="9" id="KW-1185">Reference proteome</keyword>
<feature type="compositionally biased region" description="Low complexity" evidence="6">
    <location>
        <begin position="1578"/>
        <end position="1605"/>
    </location>
</feature>